<reference evidence="8 9" key="1">
    <citation type="submission" date="2019-06" db="EMBL/GenBank/DDBJ databases">
        <title>Draft genome sequence of the filamentous fungus Phialemoniopsis curvata isolated from diesel fuel.</title>
        <authorList>
            <person name="Varaljay V.A."/>
            <person name="Lyon W.J."/>
            <person name="Crouch A.L."/>
            <person name="Drake C.E."/>
            <person name="Hollomon J.M."/>
            <person name="Nadeau L.J."/>
            <person name="Nunn H.S."/>
            <person name="Stevenson B.S."/>
            <person name="Bojanowski C.L."/>
            <person name="Crookes-Goodson W.J."/>
        </authorList>
    </citation>
    <scope>NUCLEOTIDE SEQUENCE [LARGE SCALE GENOMIC DNA]</scope>
    <source>
        <strain evidence="8 9">D216</strain>
    </source>
</reference>
<keyword evidence="3" id="KW-0805">Transcription regulation</keyword>
<keyword evidence="2" id="KW-0479">Metal-binding</keyword>
<accession>A0A507AUI3</accession>
<dbReference type="RefSeq" id="XP_030995343.1">
    <property type="nucleotide sequence ID" value="XM_031140400.1"/>
</dbReference>
<dbReference type="GO" id="GO:0006351">
    <property type="term" value="P:DNA-templated transcription"/>
    <property type="evidence" value="ECO:0007669"/>
    <property type="project" value="InterPro"/>
</dbReference>
<comment type="caution">
    <text evidence="8">The sequence shown here is derived from an EMBL/GenBank/DDBJ whole genome shotgun (WGS) entry which is preliminary data.</text>
</comment>
<evidence type="ECO:0000259" key="7">
    <source>
        <dbReference type="PROSITE" id="PS50048"/>
    </source>
</evidence>
<comment type="subcellular location">
    <subcellularLocation>
        <location evidence="1">Nucleus</location>
    </subcellularLocation>
</comment>
<dbReference type="SUPFAM" id="SSF57701">
    <property type="entry name" value="Zn2/Cys6 DNA-binding domain"/>
    <property type="match status" value="1"/>
</dbReference>
<evidence type="ECO:0000256" key="2">
    <source>
        <dbReference type="ARBA" id="ARBA00022723"/>
    </source>
</evidence>
<keyword evidence="4" id="KW-0804">Transcription</keyword>
<feature type="compositionally biased region" description="Polar residues" evidence="6">
    <location>
        <begin position="661"/>
        <end position="676"/>
    </location>
</feature>
<evidence type="ECO:0000313" key="8">
    <source>
        <dbReference type="EMBL" id="TPX13632.1"/>
    </source>
</evidence>
<feature type="compositionally biased region" description="Low complexity" evidence="6">
    <location>
        <begin position="433"/>
        <end position="452"/>
    </location>
</feature>
<dbReference type="InterPro" id="IPR050815">
    <property type="entry name" value="TF_fung"/>
</dbReference>
<gene>
    <name evidence="8" type="ORF">E0L32_005835</name>
</gene>
<dbReference type="SMART" id="SM00906">
    <property type="entry name" value="Fungal_trans"/>
    <property type="match status" value="1"/>
</dbReference>
<feature type="region of interest" description="Disordered" evidence="6">
    <location>
        <begin position="116"/>
        <end position="146"/>
    </location>
</feature>
<evidence type="ECO:0000256" key="3">
    <source>
        <dbReference type="ARBA" id="ARBA00023015"/>
    </source>
</evidence>
<dbReference type="Proteomes" id="UP000319257">
    <property type="component" value="Unassembled WGS sequence"/>
</dbReference>
<dbReference type="Pfam" id="PF00172">
    <property type="entry name" value="Zn_clus"/>
    <property type="match status" value="1"/>
</dbReference>
<dbReference type="CDD" id="cd12148">
    <property type="entry name" value="fungal_TF_MHR"/>
    <property type="match status" value="1"/>
</dbReference>
<dbReference type="Gene3D" id="4.10.240.10">
    <property type="entry name" value="Zn(2)-C6 fungal-type DNA-binding domain"/>
    <property type="match status" value="1"/>
</dbReference>
<dbReference type="GO" id="GO:0003677">
    <property type="term" value="F:DNA binding"/>
    <property type="evidence" value="ECO:0007669"/>
    <property type="project" value="InterPro"/>
</dbReference>
<dbReference type="InterPro" id="IPR036864">
    <property type="entry name" value="Zn2-C6_fun-type_DNA-bd_sf"/>
</dbReference>
<dbReference type="GO" id="GO:0000981">
    <property type="term" value="F:DNA-binding transcription factor activity, RNA polymerase II-specific"/>
    <property type="evidence" value="ECO:0007669"/>
    <property type="project" value="InterPro"/>
</dbReference>
<sequence>METGNQEGHDPDKLSSCQGCRKRKLKCSKDQPACSHCQRLDAVCVYDLKKNKPGIKTGVIEGLNRRLEALENAFSERGETVRHEARSCANDTVGGSEPANITTILSVLAQELQKLNSRASSASHPQSPADKVNHGPNASPASSISWARQTNGSDGYFENMSSQSRKRRRVEGYSDRPLHLPVPIEECVEAAVGLPPPSVLEAIIDAYFVNVQPWIPLFHETRFRERIHDPRKLSELVVVLHAVVVAAARYVDPTDSPLSPESVEMLIKKSRNVVLLNAMDGLTIENLQALVILAFSDIGNGQASKAWSIIGSLTRTVEYLQLSVEDEDQEKQPLLKPMLSSPPAQSWTEEEERRRVFWNIFILDRFCSITTGWNTSLTADDVRRRLPADGFLWHKEEPVLTPYFGIWDRSVAKIGNSIAFLPTHYPGQKQGETAPHTTSPTSASTPPKNPASGDMSHVGAFAYCVEATESLSQVTTYFLQQRIDWHDRHEIAYPQPGWAQIVQLPSFCSAETCQIAATETANITQKYLKYTEENSPVTSQFAYCVFVSARLLLVHWRRSNSKLLPEFWSLAHSLDEMARRWVGLGRSEQQQHSESLAGRYAGRLRDIHRRCLEDPDFQIDVLNDSTIISAVMTSSTGISWSPGGGNNQLNSELDHGDSRSETWNMQPSSLSNSQIPPLSDHGFITASTGYDTANEAGQVGPSESAAIGYATGEANPSDELSAISHILLDQRFMELDRVISFDDSLFAPRLGSTTVGPAMMAE</sequence>
<evidence type="ECO:0000256" key="4">
    <source>
        <dbReference type="ARBA" id="ARBA00023163"/>
    </source>
</evidence>
<feature type="region of interest" description="Disordered" evidence="6">
    <location>
        <begin position="425"/>
        <end position="452"/>
    </location>
</feature>
<dbReference type="PANTHER" id="PTHR47338:SF23">
    <property type="entry name" value="ZN(II)2CYS6 TRANSCRIPTION FACTOR (EUROFUNG)"/>
    <property type="match status" value="1"/>
</dbReference>
<feature type="compositionally biased region" description="Polar residues" evidence="6">
    <location>
        <begin position="116"/>
        <end position="126"/>
    </location>
</feature>
<dbReference type="PANTHER" id="PTHR47338">
    <property type="entry name" value="ZN(II)2CYS6 TRANSCRIPTION FACTOR (EUROFUNG)-RELATED"/>
    <property type="match status" value="1"/>
</dbReference>
<dbReference type="STRING" id="1093900.A0A507AUI3"/>
<evidence type="ECO:0000256" key="6">
    <source>
        <dbReference type="SAM" id="MobiDB-lite"/>
    </source>
</evidence>
<dbReference type="CDD" id="cd00067">
    <property type="entry name" value="GAL4"/>
    <property type="match status" value="1"/>
</dbReference>
<evidence type="ECO:0000313" key="9">
    <source>
        <dbReference type="Proteomes" id="UP000319257"/>
    </source>
</evidence>
<dbReference type="InParanoid" id="A0A507AUI3"/>
<dbReference type="OrthoDB" id="4456959at2759"/>
<dbReference type="GO" id="GO:0008270">
    <property type="term" value="F:zinc ion binding"/>
    <property type="evidence" value="ECO:0007669"/>
    <property type="project" value="InterPro"/>
</dbReference>
<dbReference type="PROSITE" id="PS00463">
    <property type="entry name" value="ZN2_CY6_FUNGAL_1"/>
    <property type="match status" value="1"/>
</dbReference>
<protein>
    <recommendedName>
        <fullName evidence="7">Zn(2)-C6 fungal-type domain-containing protein</fullName>
    </recommendedName>
</protein>
<evidence type="ECO:0000256" key="5">
    <source>
        <dbReference type="ARBA" id="ARBA00023242"/>
    </source>
</evidence>
<feature type="region of interest" description="Disordered" evidence="6">
    <location>
        <begin position="639"/>
        <end position="687"/>
    </location>
</feature>
<feature type="domain" description="Zn(2)-C6 fungal-type" evidence="7">
    <location>
        <begin position="16"/>
        <end position="46"/>
    </location>
</feature>
<name>A0A507AUI3_9PEZI</name>
<dbReference type="PROSITE" id="PS50048">
    <property type="entry name" value="ZN2_CY6_FUNGAL_2"/>
    <property type="match status" value="1"/>
</dbReference>
<dbReference type="GO" id="GO:0005634">
    <property type="term" value="C:nucleus"/>
    <property type="evidence" value="ECO:0007669"/>
    <property type="project" value="UniProtKB-SubCell"/>
</dbReference>
<dbReference type="GeneID" id="41973282"/>
<dbReference type="Pfam" id="PF04082">
    <property type="entry name" value="Fungal_trans"/>
    <property type="match status" value="1"/>
</dbReference>
<dbReference type="AlphaFoldDB" id="A0A507AUI3"/>
<dbReference type="EMBL" id="SKBQ01000032">
    <property type="protein sequence ID" value="TPX13632.1"/>
    <property type="molecule type" value="Genomic_DNA"/>
</dbReference>
<dbReference type="InterPro" id="IPR001138">
    <property type="entry name" value="Zn2Cys6_DnaBD"/>
</dbReference>
<evidence type="ECO:0000256" key="1">
    <source>
        <dbReference type="ARBA" id="ARBA00004123"/>
    </source>
</evidence>
<proteinExistence type="predicted"/>
<dbReference type="SMART" id="SM00066">
    <property type="entry name" value="GAL4"/>
    <property type="match status" value="1"/>
</dbReference>
<keyword evidence="5" id="KW-0539">Nucleus</keyword>
<dbReference type="InterPro" id="IPR007219">
    <property type="entry name" value="XnlR_reg_dom"/>
</dbReference>
<keyword evidence="9" id="KW-1185">Reference proteome</keyword>
<organism evidence="8 9">
    <name type="scientific">Thyridium curvatum</name>
    <dbReference type="NCBI Taxonomy" id="1093900"/>
    <lineage>
        <taxon>Eukaryota</taxon>
        <taxon>Fungi</taxon>
        <taxon>Dikarya</taxon>
        <taxon>Ascomycota</taxon>
        <taxon>Pezizomycotina</taxon>
        <taxon>Sordariomycetes</taxon>
        <taxon>Sordariomycetidae</taxon>
        <taxon>Thyridiales</taxon>
        <taxon>Thyridiaceae</taxon>
        <taxon>Thyridium</taxon>
    </lineage>
</organism>